<keyword evidence="3" id="KW-1185">Reference proteome</keyword>
<dbReference type="EMBL" id="JYDH01000052">
    <property type="protein sequence ID" value="KRY35590.1"/>
    <property type="molecule type" value="Genomic_DNA"/>
</dbReference>
<evidence type="ECO:0000313" key="2">
    <source>
        <dbReference type="EMBL" id="KRY35590.1"/>
    </source>
</evidence>
<gene>
    <name evidence="2" type="ORF">T01_2809</name>
</gene>
<dbReference type="Proteomes" id="UP000054776">
    <property type="component" value="Unassembled WGS sequence"/>
</dbReference>
<accession>A0A0V1BF24</accession>
<evidence type="ECO:0000256" key="1">
    <source>
        <dbReference type="SAM" id="MobiDB-lite"/>
    </source>
</evidence>
<organism evidence="2 3">
    <name type="scientific">Trichinella spiralis</name>
    <name type="common">Trichina worm</name>
    <dbReference type="NCBI Taxonomy" id="6334"/>
    <lineage>
        <taxon>Eukaryota</taxon>
        <taxon>Metazoa</taxon>
        <taxon>Ecdysozoa</taxon>
        <taxon>Nematoda</taxon>
        <taxon>Enoplea</taxon>
        <taxon>Dorylaimia</taxon>
        <taxon>Trichinellida</taxon>
        <taxon>Trichinellidae</taxon>
        <taxon>Trichinella</taxon>
    </lineage>
</organism>
<proteinExistence type="predicted"/>
<evidence type="ECO:0000313" key="3">
    <source>
        <dbReference type="Proteomes" id="UP000054776"/>
    </source>
</evidence>
<feature type="compositionally biased region" description="Basic and acidic residues" evidence="1">
    <location>
        <begin position="1"/>
        <end position="19"/>
    </location>
</feature>
<feature type="region of interest" description="Disordered" evidence="1">
    <location>
        <begin position="1"/>
        <end position="26"/>
    </location>
</feature>
<dbReference type="AlphaFoldDB" id="A0A0V1BF24"/>
<reference evidence="2 3" key="1">
    <citation type="submission" date="2015-01" db="EMBL/GenBank/DDBJ databases">
        <title>Evolution of Trichinella species and genotypes.</title>
        <authorList>
            <person name="Korhonen P.K."/>
            <person name="Edoardo P."/>
            <person name="Giuseppe L.R."/>
            <person name="Gasser R.B."/>
        </authorList>
    </citation>
    <scope>NUCLEOTIDE SEQUENCE [LARGE SCALE GENOMIC DNA]</scope>
    <source>
        <strain evidence="2">ISS3</strain>
    </source>
</reference>
<name>A0A0V1BF24_TRISP</name>
<sequence>MCGAGEELRNRKPEPKSKPEPPVPNQRSIARRVAAAIFIAETAALKQRFRPVKKVTAAALVAPSNDLRTLRHGNVIAKIAPNSMQIFALSQFPGYLPPAKTTANVSVHNAEGILVVCRQEFRITITTSVLPLEAVATVASDKVSSQCLVRKLVIWSYGRIRFLASQWADHRLGNWESCPYSHRFFGELRGRAVLH</sequence>
<dbReference type="InParanoid" id="A0A0V1BF24"/>
<protein>
    <submittedName>
        <fullName evidence="2">Uncharacterized protein</fullName>
    </submittedName>
</protein>
<comment type="caution">
    <text evidence="2">The sequence shown here is derived from an EMBL/GenBank/DDBJ whole genome shotgun (WGS) entry which is preliminary data.</text>
</comment>